<gene>
    <name evidence="1" type="ORF">H6G83_05490</name>
</gene>
<accession>A0ABR8CYR5</accession>
<dbReference type="Proteomes" id="UP000661112">
    <property type="component" value="Unassembled WGS sequence"/>
</dbReference>
<sequence>MSRGAQLCAPTDNGCVAYLAPSQSAGADAMPTLRNNKLLGLLFSSGREWCKMSTRFLWWCFQALA</sequence>
<comment type="caution">
    <text evidence="1">The sequence shown here is derived from an EMBL/GenBank/DDBJ whole genome shotgun (WGS) entry which is preliminary data.</text>
</comment>
<evidence type="ECO:0000313" key="2">
    <source>
        <dbReference type="Proteomes" id="UP000661112"/>
    </source>
</evidence>
<name>A0ABR8CYR5_9NOST</name>
<protein>
    <submittedName>
        <fullName evidence="1">Uncharacterized protein</fullName>
    </submittedName>
</protein>
<dbReference type="EMBL" id="JACJSG010000006">
    <property type="protein sequence ID" value="MBD2500079.1"/>
    <property type="molecule type" value="Genomic_DNA"/>
</dbReference>
<proteinExistence type="predicted"/>
<dbReference type="RefSeq" id="WP_206758981.1">
    <property type="nucleotide sequence ID" value="NZ_JACJSG010000006.1"/>
</dbReference>
<organism evidence="1 2">
    <name type="scientific">Anabaena azotica FACHB-119</name>
    <dbReference type="NCBI Taxonomy" id="947527"/>
    <lineage>
        <taxon>Bacteria</taxon>
        <taxon>Bacillati</taxon>
        <taxon>Cyanobacteriota</taxon>
        <taxon>Cyanophyceae</taxon>
        <taxon>Nostocales</taxon>
        <taxon>Nostocaceae</taxon>
        <taxon>Anabaena</taxon>
        <taxon>Anabaena azotica</taxon>
    </lineage>
</organism>
<keyword evidence="2" id="KW-1185">Reference proteome</keyword>
<evidence type="ECO:0000313" key="1">
    <source>
        <dbReference type="EMBL" id="MBD2500079.1"/>
    </source>
</evidence>
<reference evidence="1 2" key="1">
    <citation type="journal article" date="2020" name="ISME J.">
        <title>Comparative genomics reveals insights into cyanobacterial evolution and habitat adaptation.</title>
        <authorList>
            <person name="Chen M.Y."/>
            <person name="Teng W.K."/>
            <person name="Zhao L."/>
            <person name="Hu C.X."/>
            <person name="Zhou Y.K."/>
            <person name="Han B.P."/>
            <person name="Song L.R."/>
            <person name="Shu W.S."/>
        </authorList>
    </citation>
    <scope>NUCLEOTIDE SEQUENCE [LARGE SCALE GENOMIC DNA]</scope>
    <source>
        <strain evidence="1 2">FACHB-119</strain>
    </source>
</reference>